<accession>A0A3Q8Q3W3</accession>
<evidence type="ECO:0000313" key="3">
    <source>
        <dbReference type="Proteomes" id="UP000269193"/>
    </source>
</evidence>
<keyword evidence="1" id="KW-0472">Membrane</keyword>
<feature type="transmembrane region" description="Helical" evidence="1">
    <location>
        <begin position="91"/>
        <end position="109"/>
    </location>
</feature>
<evidence type="ECO:0000256" key="1">
    <source>
        <dbReference type="SAM" id="Phobius"/>
    </source>
</evidence>
<feature type="transmembrane region" description="Helical" evidence="1">
    <location>
        <begin position="65"/>
        <end position="85"/>
    </location>
</feature>
<protein>
    <submittedName>
        <fullName evidence="2">Uncharacterized protein</fullName>
    </submittedName>
</protein>
<keyword evidence="1" id="KW-0812">Transmembrane</keyword>
<organism evidence="2 3">
    <name type="scientific">Sulfolobales Beppu filamentous virus 3</name>
    <dbReference type="NCBI Taxonomy" id="2493124"/>
    <lineage>
        <taxon>Viruses</taxon>
        <taxon>Adnaviria</taxon>
        <taxon>Zilligvirae</taxon>
        <taxon>Taleaviricota</taxon>
        <taxon>Tokiviricetes</taxon>
        <taxon>Ligamenvirales</taxon>
        <taxon>Lipothrixviridae</taxon>
        <taxon>Deltalipothrixvirus</taxon>
        <taxon>Deltalipothrixvirus beppuense</taxon>
        <taxon>Deltalipothrixvirus SBFV3</taxon>
    </lineage>
</organism>
<keyword evidence="1" id="KW-1133">Transmembrane helix</keyword>
<name>A0A3Q8Q3W3_9VIRU</name>
<feature type="transmembrane region" description="Helical" evidence="1">
    <location>
        <begin position="33"/>
        <end position="53"/>
    </location>
</feature>
<reference evidence="2 3" key="1">
    <citation type="journal article" date="2018" name="Environ. Microbiol.">
        <title>New archaeal viruses discovered by metagenomic analysis of viral communities in enrichment cultures.</title>
        <authorList>
            <person name="Liu Y."/>
            <person name="Brandt D."/>
            <person name="Ishino S."/>
            <person name="Ishino Y."/>
            <person name="Koonin E.V."/>
            <person name="Kalinowski J."/>
            <person name="Krupovic M."/>
            <person name="Prangishvili D."/>
        </authorList>
    </citation>
    <scope>NUCLEOTIDE SEQUENCE [LARGE SCALE GENOMIC DNA]</scope>
</reference>
<feature type="transmembrane region" description="Helical" evidence="1">
    <location>
        <begin position="12"/>
        <end position="27"/>
    </location>
</feature>
<gene>
    <name evidence="2" type="ORF">SBFV3_gp38</name>
</gene>
<dbReference type="Proteomes" id="UP000269193">
    <property type="component" value="Segment"/>
</dbReference>
<proteinExistence type="predicted"/>
<keyword evidence="3" id="KW-1185">Reference proteome</keyword>
<evidence type="ECO:0000313" key="2">
    <source>
        <dbReference type="EMBL" id="AZI75873.1"/>
    </source>
</evidence>
<dbReference type="EMBL" id="MK064564">
    <property type="protein sequence ID" value="AZI75873.1"/>
    <property type="molecule type" value="Genomic_DNA"/>
</dbReference>
<sequence>MVHSITDHELRIILILYLFFSVLWKYSDIPHLLTVFGIPSVILPIAFASWIVYENYFAVTRGASPVSTVITNSVGLAFALTLLYGNAVLQLIFFTVFVIWGLILNILGLRYGGVE</sequence>